<dbReference type="EMBL" id="LS483254">
    <property type="protein sequence ID" value="SQD93183.1"/>
    <property type="molecule type" value="Genomic_DNA"/>
</dbReference>
<dbReference type="KEGG" id="bana:BARAN1_1161"/>
<evidence type="ECO:0000256" key="9">
    <source>
        <dbReference type="ARBA" id="ARBA00023306"/>
    </source>
</evidence>
<evidence type="ECO:0000313" key="17">
    <source>
        <dbReference type="Proteomes" id="UP000249818"/>
    </source>
</evidence>
<name>A0A2X3K867_9BACT</name>
<evidence type="ECO:0000256" key="2">
    <source>
        <dbReference type="ARBA" id="ARBA00022490"/>
    </source>
</evidence>
<keyword evidence="8 11" id="KW-0573">Peptidoglycan synthesis</keyword>
<accession>A0A2X3K867</accession>
<sequence>MPTVGALLPSLSSVPGIREVEVRGLAWDSRRVVPGDLFFALVGERTDGHRFIADAMARGAVAVVGERVRPRAGVPYARVPDARSALAHAAAAFYGHPTRELRTIGVTGTNGKTTVVHLLGQLLPECETLTTVRVEREGLSCVTTPEAPDLQRLAAEARAAGRKAFAFEASSIGLAQRRVAGIHVAAAVFTGLGRDHLDFHRTMEAYLDAKLRLFRMLPPDGVGIVNAEDRHADPFLAACRGHGVRYGLGRGDVRAEGLRLDRTGAEFALETPDGSEEVRLPFPGRHNVANALAAAATAWALGTPLPEIASRLMTATLPPGRFVQFPLRSGATAVVDYAHNPPALAEILSSLRPHARRLVVVFGANGEADPGKRPLMGGIVGQLADLAVITADNPKGEDPRAIAEGVARGVRAVGGRYRIELDRAEAIRWALGDVTTGDVVLLAGKGHERYQITSQGAIPHSDLDLVLSESSRSTPRPQ</sequence>
<dbReference type="InterPro" id="IPR018109">
    <property type="entry name" value="Folylpolyglutamate_synth_CS"/>
</dbReference>
<comment type="subcellular location">
    <subcellularLocation>
        <location evidence="11 12">Cytoplasm</location>
    </subcellularLocation>
</comment>
<dbReference type="GO" id="GO:0051301">
    <property type="term" value="P:cell division"/>
    <property type="evidence" value="ECO:0007669"/>
    <property type="project" value="UniProtKB-KW"/>
</dbReference>
<comment type="similarity">
    <text evidence="1 11">Belongs to the MurCDEF family. MurE subfamily.</text>
</comment>
<keyword evidence="6 11" id="KW-0067">ATP-binding</keyword>
<dbReference type="PROSITE" id="PS01011">
    <property type="entry name" value="FOLYLPOLYGLU_SYNT_1"/>
    <property type="match status" value="1"/>
</dbReference>
<evidence type="ECO:0000256" key="8">
    <source>
        <dbReference type="ARBA" id="ARBA00022984"/>
    </source>
</evidence>
<dbReference type="Gene3D" id="3.40.1190.10">
    <property type="entry name" value="Mur-like, catalytic domain"/>
    <property type="match status" value="1"/>
</dbReference>
<dbReference type="GO" id="GO:0005737">
    <property type="term" value="C:cytoplasm"/>
    <property type="evidence" value="ECO:0007669"/>
    <property type="project" value="UniProtKB-SubCell"/>
</dbReference>
<evidence type="ECO:0000256" key="10">
    <source>
        <dbReference type="ARBA" id="ARBA00023316"/>
    </source>
</evidence>
<feature type="domain" description="Mur ligase central" evidence="15">
    <location>
        <begin position="106"/>
        <end position="298"/>
    </location>
</feature>
<comment type="function">
    <text evidence="11">Catalyzes the addition of an amino acid to the nucleotide precursor UDP-N-acetylmuramoyl-L-alanyl-D-glutamate (UMAG) in the biosynthesis of bacterial cell-wall peptidoglycan.</text>
</comment>
<dbReference type="InterPro" id="IPR035911">
    <property type="entry name" value="MurE/MurF_N"/>
</dbReference>
<dbReference type="Pfam" id="PF08245">
    <property type="entry name" value="Mur_ligase_M"/>
    <property type="match status" value="1"/>
</dbReference>
<dbReference type="Gene3D" id="3.40.1390.10">
    <property type="entry name" value="MurE/MurF, N-terminal domain"/>
    <property type="match status" value="1"/>
</dbReference>
<dbReference type="InterPro" id="IPR004101">
    <property type="entry name" value="Mur_ligase_C"/>
</dbReference>
<evidence type="ECO:0000256" key="4">
    <source>
        <dbReference type="ARBA" id="ARBA00022618"/>
    </source>
</evidence>
<dbReference type="InterPro" id="IPR005761">
    <property type="entry name" value="UDP-N-AcMur-Glu-dNH2Pim_ligase"/>
</dbReference>
<dbReference type="GO" id="GO:0004326">
    <property type="term" value="F:tetrahydrofolylpolyglutamate synthase activity"/>
    <property type="evidence" value="ECO:0007669"/>
    <property type="project" value="InterPro"/>
</dbReference>
<dbReference type="OrthoDB" id="9800958at2"/>
<dbReference type="EC" id="6.3.2.-" evidence="11"/>
<feature type="domain" description="Mur ligase C-terminal" evidence="14">
    <location>
        <begin position="320"/>
        <end position="446"/>
    </location>
</feature>
<dbReference type="Gene3D" id="3.90.190.20">
    <property type="entry name" value="Mur ligase, C-terminal domain"/>
    <property type="match status" value="1"/>
</dbReference>
<feature type="domain" description="Mur ligase N-terminal catalytic" evidence="13">
    <location>
        <begin position="22"/>
        <end position="94"/>
    </location>
</feature>
<feature type="binding site" evidence="11">
    <location>
        <position position="29"/>
    </location>
    <ligand>
        <name>UDP-N-acetyl-alpha-D-muramoyl-L-alanyl-D-glutamate</name>
        <dbReference type="ChEBI" id="CHEBI:83900"/>
    </ligand>
</feature>
<dbReference type="PANTHER" id="PTHR23135">
    <property type="entry name" value="MUR LIGASE FAMILY MEMBER"/>
    <property type="match status" value="1"/>
</dbReference>
<dbReference type="GO" id="GO:0008360">
    <property type="term" value="P:regulation of cell shape"/>
    <property type="evidence" value="ECO:0007669"/>
    <property type="project" value="UniProtKB-KW"/>
</dbReference>
<protein>
    <recommendedName>
        <fullName evidence="11">UDP-N-acetylmuramyl-tripeptide synthetase</fullName>
        <ecNumber evidence="11">6.3.2.-</ecNumber>
    </recommendedName>
    <alternativeName>
        <fullName evidence="11">UDP-MurNAc-tripeptide synthetase</fullName>
    </alternativeName>
</protein>
<evidence type="ECO:0000256" key="11">
    <source>
        <dbReference type="HAMAP-Rule" id="MF_00208"/>
    </source>
</evidence>
<dbReference type="InterPro" id="IPR013221">
    <property type="entry name" value="Mur_ligase_cen"/>
</dbReference>
<comment type="pathway">
    <text evidence="11 12">Cell wall biogenesis; peptidoglycan biosynthesis.</text>
</comment>
<keyword evidence="7 11" id="KW-0133">Cell shape</keyword>
<feature type="binding site" evidence="11">
    <location>
        <begin position="108"/>
        <end position="114"/>
    </location>
    <ligand>
        <name>ATP</name>
        <dbReference type="ChEBI" id="CHEBI:30616"/>
    </ligand>
</feature>
<dbReference type="RefSeq" id="WP_122031585.1">
    <property type="nucleotide sequence ID" value="NZ_LS483254.1"/>
</dbReference>
<keyword evidence="17" id="KW-1185">Reference proteome</keyword>
<dbReference type="HAMAP" id="MF_00208">
    <property type="entry name" value="MurE"/>
    <property type="match status" value="1"/>
</dbReference>
<evidence type="ECO:0000256" key="3">
    <source>
        <dbReference type="ARBA" id="ARBA00022598"/>
    </source>
</evidence>
<keyword evidence="3 11" id="KW-0436">Ligase</keyword>
<keyword evidence="10 11" id="KW-0961">Cell wall biogenesis/degradation</keyword>
<comment type="caution">
    <text evidence="11">Lacks conserved residue(s) required for the propagation of feature annotation.</text>
</comment>
<dbReference type="InterPro" id="IPR000713">
    <property type="entry name" value="Mur_ligase_N"/>
</dbReference>
<keyword evidence="9 11" id="KW-0131">Cell cycle</keyword>
<keyword evidence="11" id="KW-0460">Magnesium</keyword>
<feature type="binding site" evidence="11">
    <location>
        <begin position="143"/>
        <end position="144"/>
    </location>
    <ligand>
        <name>UDP-N-acetyl-alpha-D-muramoyl-L-alanyl-D-glutamate</name>
        <dbReference type="ChEBI" id="CHEBI:83900"/>
    </ligand>
</feature>
<comment type="PTM">
    <text evidence="11">Carboxylation is probably crucial for Mg(2+) binding and, consequently, for the gamma-phosphate positioning of ATP.</text>
</comment>
<proteinExistence type="inferred from homology"/>
<dbReference type="GO" id="GO:0000287">
    <property type="term" value="F:magnesium ion binding"/>
    <property type="evidence" value="ECO:0007669"/>
    <property type="project" value="UniProtKB-UniRule"/>
</dbReference>
<dbReference type="SUPFAM" id="SSF53244">
    <property type="entry name" value="MurD-like peptide ligases, peptide-binding domain"/>
    <property type="match status" value="1"/>
</dbReference>
<feature type="binding site" evidence="11">
    <location>
        <position position="170"/>
    </location>
    <ligand>
        <name>UDP-N-acetyl-alpha-D-muramoyl-L-alanyl-D-glutamate</name>
        <dbReference type="ChEBI" id="CHEBI:83900"/>
    </ligand>
</feature>
<keyword evidence="2 11" id="KW-0963">Cytoplasm</keyword>
<dbReference type="AlphaFoldDB" id="A0A2X3K867"/>
<gene>
    <name evidence="11 16" type="primary">murE</name>
    <name evidence="16" type="ORF">BARAN1_1161</name>
</gene>
<dbReference type="GO" id="GO:0005524">
    <property type="term" value="F:ATP binding"/>
    <property type="evidence" value="ECO:0007669"/>
    <property type="project" value="UniProtKB-UniRule"/>
</dbReference>
<evidence type="ECO:0000256" key="5">
    <source>
        <dbReference type="ARBA" id="ARBA00022741"/>
    </source>
</evidence>
<evidence type="ECO:0000259" key="15">
    <source>
        <dbReference type="Pfam" id="PF08245"/>
    </source>
</evidence>
<dbReference type="Pfam" id="PF02875">
    <property type="entry name" value="Mur_ligase_C"/>
    <property type="match status" value="1"/>
</dbReference>
<reference evidence="16" key="1">
    <citation type="submission" date="2018-05" db="EMBL/GenBank/DDBJ databases">
        <authorList>
            <person name="Lanie J.A."/>
            <person name="Ng W.-L."/>
            <person name="Kazmierczak K.M."/>
            <person name="Andrzejewski T.M."/>
            <person name="Davidsen T.M."/>
            <person name="Wayne K.J."/>
            <person name="Tettelin H."/>
            <person name="Glass J.I."/>
            <person name="Rusch D."/>
            <person name="Podicherti R."/>
            <person name="Tsui H.-C.T."/>
            <person name="Winkler M.E."/>
        </authorList>
    </citation>
    <scope>NUCLEOTIDE SEQUENCE [LARGE SCALE GENOMIC DNA]</scope>
    <source>
        <strain evidence="16">BARAN1 MAG</strain>
    </source>
</reference>
<dbReference type="NCBIfam" id="NF001126">
    <property type="entry name" value="PRK00139.1-4"/>
    <property type="match status" value="1"/>
</dbReference>
<evidence type="ECO:0000256" key="12">
    <source>
        <dbReference type="RuleBase" id="RU004135"/>
    </source>
</evidence>
<dbReference type="SUPFAM" id="SSF63418">
    <property type="entry name" value="MurE/MurF N-terminal domain"/>
    <property type="match status" value="1"/>
</dbReference>
<dbReference type="UniPathway" id="UPA00219"/>
<organism evidence="16 17">
    <name type="scientific">Candidatus Bipolaricaulis anaerobius</name>
    <dbReference type="NCBI Taxonomy" id="2026885"/>
    <lineage>
        <taxon>Bacteria</taxon>
        <taxon>Candidatus Bipolaricaulota</taxon>
        <taxon>Candidatus Bipolaricaulia</taxon>
        <taxon>Candidatus Bipolaricaulales</taxon>
        <taxon>Candidatus Bipolaricaulaceae</taxon>
        <taxon>Candidatus Bipolaricaulis</taxon>
    </lineage>
</organism>
<feature type="binding site" evidence="11">
    <location>
        <position position="176"/>
    </location>
    <ligand>
        <name>UDP-N-acetyl-alpha-D-muramoyl-L-alanyl-D-glutamate</name>
        <dbReference type="ChEBI" id="CHEBI:83900"/>
    </ligand>
</feature>
<dbReference type="PANTHER" id="PTHR23135:SF4">
    <property type="entry name" value="UDP-N-ACETYLMURAMOYL-L-ALANYL-D-GLUTAMATE--2,6-DIAMINOPIMELATE LIGASE MURE HOMOLOG, CHLOROPLASTIC"/>
    <property type="match status" value="1"/>
</dbReference>
<dbReference type="NCBIfam" id="TIGR01085">
    <property type="entry name" value="murE"/>
    <property type="match status" value="1"/>
</dbReference>
<dbReference type="SUPFAM" id="SSF53623">
    <property type="entry name" value="MurD-like peptide ligases, catalytic domain"/>
    <property type="match status" value="1"/>
</dbReference>
<evidence type="ECO:0000256" key="7">
    <source>
        <dbReference type="ARBA" id="ARBA00022960"/>
    </source>
</evidence>
<dbReference type="InterPro" id="IPR036615">
    <property type="entry name" value="Mur_ligase_C_dom_sf"/>
</dbReference>
<dbReference type="InterPro" id="IPR036565">
    <property type="entry name" value="Mur-like_cat_sf"/>
</dbReference>
<evidence type="ECO:0000259" key="14">
    <source>
        <dbReference type="Pfam" id="PF02875"/>
    </source>
</evidence>
<dbReference type="GO" id="GO:0009252">
    <property type="term" value="P:peptidoglycan biosynthetic process"/>
    <property type="evidence" value="ECO:0007669"/>
    <property type="project" value="UniProtKB-UniRule"/>
</dbReference>
<evidence type="ECO:0000256" key="6">
    <source>
        <dbReference type="ARBA" id="ARBA00022840"/>
    </source>
</evidence>
<feature type="modified residue" description="N6-carboxylysine" evidence="11">
    <location>
        <position position="210"/>
    </location>
</feature>
<evidence type="ECO:0000313" key="16">
    <source>
        <dbReference type="EMBL" id="SQD93183.1"/>
    </source>
</evidence>
<dbReference type="Proteomes" id="UP000249818">
    <property type="component" value="Chromosome BARAN1"/>
</dbReference>
<keyword evidence="4 11" id="KW-0132">Cell division</keyword>
<dbReference type="GO" id="GO:0071555">
    <property type="term" value="P:cell wall organization"/>
    <property type="evidence" value="ECO:0007669"/>
    <property type="project" value="UniProtKB-KW"/>
</dbReference>
<feature type="binding site" evidence="11">
    <location>
        <position position="178"/>
    </location>
    <ligand>
        <name>UDP-N-acetyl-alpha-D-muramoyl-L-alanyl-D-glutamate</name>
        <dbReference type="ChEBI" id="CHEBI:83900"/>
    </ligand>
</feature>
<keyword evidence="5 11" id="KW-0547">Nucleotide-binding</keyword>
<comment type="cofactor">
    <cofactor evidence="11">
        <name>Mg(2+)</name>
        <dbReference type="ChEBI" id="CHEBI:18420"/>
    </cofactor>
</comment>
<dbReference type="Pfam" id="PF01225">
    <property type="entry name" value="Mur_ligase"/>
    <property type="match status" value="1"/>
</dbReference>
<evidence type="ECO:0000259" key="13">
    <source>
        <dbReference type="Pfam" id="PF01225"/>
    </source>
</evidence>
<evidence type="ECO:0000256" key="1">
    <source>
        <dbReference type="ARBA" id="ARBA00005898"/>
    </source>
</evidence>